<dbReference type="AlphaFoldDB" id="A0A7V5PNE3"/>
<name>A0A7V5PNE3_CALAY</name>
<dbReference type="Gene3D" id="2.60.40.4070">
    <property type="match status" value="1"/>
</dbReference>
<dbReference type="EMBL" id="DROD01000201">
    <property type="protein sequence ID" value="HHJ52131.1"/>
    <property type="molecule type" value="Genomic_DNA"/>
</dbReference>
<dbReference type="InterPro" id="IPR026444">
    <property type="entry name" value="Secre_tail"/>
</dbReference>
<reference evidence="1" key="1">
    <citation type="journal article" date="2020" name="mSystems">
        <title>Genome- and Community-Level Interaction Insights into Carbon Utilization and Element Cycling Functions of Hydrothermarchaeota in Hydrothermal Sediment.</title>
        <authorList>
            <person name="Zhou Z."/>
            <person name="Liu Y."/>
            <person name="Xu W."/>
            <person name="Pan J."/>
            <person name="Luo Z.H."/>
            <person name="Li M."/>
        </authorList>
    </citation>
    <scope>NUCLEOTIDE SEQUENCE [LARGE SCALE GENOMIC DNA]</scope>
    <source>
        <strain evidence="1">HyVt-527</strain>
    </source>
</reference>
<protein>
    <submittedName>
        <fullName evidence="1">T9SS type A sorting domain-containing protein</fullName>
    </submittedName>
</protein>
<proteinExistence type="predicted"/>
<feature type="non-terminal residue" evidence="1">
    <location>
        <position position="1"/>
    </location>
</feature>
<evidence type="ECO:0000313" key="1">
    <source>
        <dbReference type="EMBL" id="HHJ52131.1"/>
    </source>
</evidence>
<sequence>LVREILSGNVPSFSRKLKAVTVCQTISGKNYELIFYTVLDYMAIGSDQDYLYMPMTPSTAQYLADQLNCTLPTKKMVDIIYHNAEIKLTPQPIPPSDQMTTVPVFMQHTDSIKQQIAQRGIDRSANNIIAGHKKDIIISNKIYSPDRDYDRVVIYGWHLSENNPIQPVYNGHIAKYADYSHGVRLISNITLLNGDSTQIDDILKSATLSGLLSDEGVIAKPYYPPSDIFTGTGSRLRNVPGDFKLNQNYPNPFGEGRFSGRNPATTIQYRLGKRSDVDLSIYNLMGQKVITLVSRKQPAGNYRVVWNARTFAAGTYVYKLKVGPFEQSRKMVLVK</sequence>
<dbReference type="NCBIfam" id="TIGR04183">
    <property type="entry name" value="Por_Secre_tail"/>
    <property type="match status" value="1"/>
</dbReference>
<organism evidence="1">
    <name type="scientific">Caldithrix abyssi</name>
    <dbReference type="NCBI Taxonomy" id="187145"/>
    <lineage>
        <taxon>Bacteria</taxon>
        <taxon>Pseudomonadati</taxon>
        <taxon>Calditrichota</taxon>
        <taxon>Calditrichia</taxon>
        <taxon>Calditrichales</taxon>
        <taxon>Calditrichaceae</taxon>
        <taxon>Caldithrix</taxon>
    </lineage>
</organism>
<dbReference type="Proteomes" id="UP000886124">
    <property type="component" value="Unassembled WGS sequence"/>
</dbReference>
<gene>
    <name evidence="1" type="ORF">ENJ89_02955</name>
</gene>
<comment type="caution">
    <text evidence="1">The sequence shown here is derived from an EMBL/GenBank/DDBJ whole genome shotgun (WGS) entry which is preliminary data.</text>
</comment>
<accession>A0A7V5PNE3</accession>